<protein>
    <submittedName>
        <fullName evidence="2">Uncharacterized protein</fullName>
    </submittedName>
</protein>
<evidence type="ECO:0000256" key="1">
    <source>
        <dbReference type="SAM" id="MobiDB-lite"/>
    </source>
</evidence>
<sequence>MSKDQPSHSSKHRHNGSSRLPNQSPIVQGEASSETSSDEDEEIMDASDTTSWKRLFDELKDTQLYIKDI</sequence>
<dbReference type="EMBL" id="CAJOBG010078332">
    <property type="protein sequence ID" value="CAF4622088.1"/>
    <property type="molecule type" value="Genomic_DNA"/>
</dbReference>
<feature type="compositionally biased region" description="Polar residues" evidence="1">
    <location>
        <begin position="17"/>
        <end position="26"/>
    </location>
</feature>
<feature type="region of interest" description="Disordered" evidence="1">
    <location>
        <begin position="1"/>
        <end position="51"/>
    </location>
</feature>
<proteinExistence type="predicted"/>
<dbReference type="AlphaFoldDB" id="A0A821DIA4"/>
<evidence type="ECO:0000313" key="2">
    <source>
        <dbReference type="EMBL" id="CAF4622088.1"/>
    </source>
</evidence>
<organism evidence="2 3">
    <name type="scientific">Rotaria magnacalcarata</name>
    <dbReference type="NCBI Taxonomy" id="392030"/>
    <lineage>
        <taxon>Eukaryota</taxon>
        <taxon>Metazoa</taxon>
        <taxon>Spiralia</taxon>
        <taxon>Gnathifera</taxon>
        <taxon>Rotifera</taxon>
        <taxon>Eurotatoria</taxon>
        <taxon>Bdelloidea</taxon>
        <taxon>Philodinida</taxon>
        <taxon>Philodinidae</taxon>
        <taxon>Rotaria</taxon>
    </lineage>
</organism>
<feature type="non-terminal residue" evidence="2">
    <location>
        <position position="1"/>
    </location>
</feature>
<gene>
    <name evidence="2" type="ORF">OVN521_LOCUS45949</name>
</gene>
<reference evidence="2" key="1">
    <citation type="submission" date="2021-02" db="EMBL/GenBank/DDBJ databases">
        <authorList>
            <person name="Nowell W R."/>
        </authorList>
    </citation>
    <scope>NUCLEOTIDE SEQUENCE</scope>
</reference>
<keyword evidence="3" id="KW-1185">Reference proteome</keyword>
<accession>A0A821DIA4</accession>
<feature type="compositionally biased region" description="Acidic residues" evidence="1">
    <location>
        <begin position="36"/>
        <end position="45"/>
    </location>
</feature>
<comment type="caution">
    <text evidence="2">The sequence shown here is derived from an EMBL/GenBank/DDBJ whole genome shotgun (WGS) entry which is preliminary data.</text>
</comment>
<name>A0A821DIA4_9BILA</name>
<evidence type="ECO:0000313" key="3">
    <source>
        <dbReference type="Proteomes" id="UP000663866"/>
    </source>
</evidence>
<dbReference type="Proteomes" id="UP000663866">
    <property type="component" value="Unassembled WGS sequence"/>
</dbReference>